<dbReference type="EMBL" id="CP148753">
    <property type="protein sequence ID" value="WXR73324.1"/>
    <property type="molecule type" value="Genomic_DNA"/>
</dbReference>
<dbReference type="Proteomes" id="UP001456224">
    <property type="component" value="Chromosome"/>
</dbReference>
<gene>
    <name evidence="2" type="ORF">WHX56_27445</name>
</gene>
<keyword evidence="1" id="KW-1133">Transmembrane helix</keyword>
<feature type="transmembrane region" description="Helical" evidence="1">
    <location>
        <begin position="20"/>
        <end position="41"/>
    </location>
</feature>
<keyword evidence="1" id="KW-0472">Membrane</keyword>
<feature type="transmembrane region" description="Helical" evidence="1">
    <location>
        <begin position="80"/>
        <end position="100"/>
    </location>
</feature>
<dbReference type="RefSeq" id="WP_338879522.1">
    <property type="nucleotide sequence ID" value="NZ_CP148753.1"/>
</dbReference>
<evidence type="ECO:0000313" key="2">
    <source>
        <dbReference type="EMBL" id="WXR73324.1"/>
    </source>
</evidence>
<keyword evidence="1" id="KW-0812">Transmembrane</keyword>
<proteinExistence type="predicted"/>
<keyword evidence="3" id="KW-1185">Reference proteome</keyword>
<sequence>MSDKDISPAALRWAVASRLLAAVLGGYAFTSLLTVLLALILPMPRAQAVLTATMLSFAVYVGVALWVFNIRGNARVWIRLAQAVTGASLLCLALLALAPYRIR</sequence>
<evidence type="ECO:0000313" key="3">
    <source>
        <dbReference type="Proteomes" id="UP001456224"/>
    </source>
</evidence>
<reference evidence="2 3" key="1">
    <citation type="submission" date="2024-03" db="EMBL/GenBank/DDBJ databases">
        <title>Reference genomes for the five species model microbial community.</title>
        <authorList>
            <person name="Padfield D."/>
        </authorList>
    </citation>
    <scope>NUCLEOTIDE SEQUENCE [LARGE SCALE GENOMIC DNA]</scope>
    <source>
        <strain evidence="2 3">AB1</strain>
    </source>
</reference>
<organism evidence="2 3">
    <name type="scientific">Achromobacter veterisilvae</name>
    <dbReference type="NCBI Taxonomy" id="2069367"/>
    <lineage>
        <taxon>Bacteria</taxon>
        <taxon>Pseudomonadati</taxon>
        <taxon>Pseudomonadota</taxon>
        <taxon>Betaproteobacteria</taxon>
        <taxon>Burkholderiales</taxon>
        <taxon>Alcaligenaceae</taxon>
        <taxon>Achromobacter</taxon>
    </lineage>
</organism>
<feature type="transmembrane region" description="Helical" evidence="1">
    <location>
        <begin position="48"/>
        <end position="68"/>
    </location>
</feature>
<name>A0ABZ2S3K4_9BURK</name>
<accession>A0ABZ2S3K4</accession>
<evidence type="ECO:0000256" key="1">
    <source>
        <dbReference type="SAM" id="Phobius"/>
    </source>
</evidence>
<protein>
    <submittedName>
        <fullName evidence="2">Iron transporter</fullName>
    </submittedName>
</protein>